<comment type="subcellular location">
    <subcellularLocation>
        <location evidence="1">Nucleus</location>
    </subcellularLocation>
</comment>
<dbReference type="InterPro" id="IPR036187">
    <property type="entry name" value="DNA_mismatch_repair_MutS_sf"/>
</dbReference>
<dbReference type="GO" id="GO:0140664">
    <property type="term" value="F:ATP-dependent DNA damage sensor activity"/>
    <property type="evidence" value="ECO:0007669"/>
    <property type="project" value="InterPro"/>
</dbReference>
<dbReference type="Gene3D" id="3.30.420.110">
    <property type="entry name" value="MutS, connector domain"/>
    <property type="match status" value="1"/>
</dbReference>
<evidence type="ECO:0000259" key="4">
    <source>
        <dbReference type="Pfam" id="PF05192"/>
    </source>
</evidence>
<keyword evidence="2" id="KW-0539">Nucleus</keyword>
<dbReference type="GO" id="GO:0030983">
    <property type="term" value="F:mismatched DNA binding"/>
    <property type="evidence" value="ECO:0007669"/>
    <property type="project" value="InterPro"/>
</dbReference>
<organism evidence="5 6">
    <name type="scientific">Stachybotrys elegans</name>
    <dbReference type="NCBI Taxonomy" id="80388"/>
    <lineage>
        <taxon>Eukaryota</taxon>
        <taxon>Fungi</taxon>
        <taxon>Dikarya</taxon>
        <taxon>Ascomycota</taxon>
        <taxon>Pezizomycotina</taxon>
        <taxon>Sordariomycetes</taxon>
        <taxon>Hypocreomycetidae</taxon>
        <taxon>Hypocreales</taxon>
        <taxon>Stachybotryaceae</taxon>
        <taxon>Stachybotrys</taxon>
    </lineage>
</organism>
<evidence type="ECO:0000256" key="2">
    <source>
        <dbReference type="ARBA" id="ARBA00023242"/>
    </source>
</evidence>
<dbReference type="GO" id="GO:0032301">
    <property type="term" value="C:MutSalpha complex"/>
    <property type="evidence" value="ECO:0007669"/>
    <property type="project" value="TreeGrafter"/>
</dbReference>
<name>A0A8K0SG95_9HYPO</name>
<dbReference type="SUPFAM" id="SSF48334">
    <property type="entry name" value="DNA repair protein MutS, domain III"/>
    <property type="match status" value="1"/>
</dbReference>
<dbReference type="Gene3D" id="1.10.1420.10">
    <property type="match status" value="1"/>
</dbReference>
<proteinExistence type="predicted"/>
<accession>A0A8K0SG95</accession>
<gene>
    <name evidence="5" type="ORF">B0I35DRAFT_485078</name>
</gene>
<dbReference type="Pfam" id="PF05188">
    <property type="entry name" value="MutS_II"/>
    <property type="match status" value="1"/>
</dbReference>
<dbReference type="Proteomes" id="UP000813444">
    <property type="component" value="Unassembled WGS sequence"/>
</dbReference>
<dbReference type="PANTHER" id="PTHR11361">
    <property type="entry name" value="DNA MISMATCH REPAIR PROTEIN MUTS FAMILY MEMBER"/>
    <property type="match status" value="1"/>
</dbReference>
<sequence length="350" mass="39519">MICRDYIEQTFLGNLQEVGDIQGSWADPTYMVLAVDIIIEATSARRVGVCLADPKIRELAVSEFLDNDHYSALQVLLSQLNVRECLIKDNQVDGIDNPELVQLQWVLERCGVTITKRSADNFGTSGIKDTLDRLVVGRNKLAARSSQANQPLAMGPTAALIKHLGIPIDTSTEGGYNFYRHDPNTLASIDFETLKALRVFPEHTSDSMSIHKTLDRCETKMGRQLLARWLKQPLKIRADIKMRQKLIAIFCYNENLRETIRNLLPYTPDPYSLSGCLQGKELNKIYVSHIFKLLSQLKKLTEALEGLTTQEDREILDKAYRKHLSGLFDSLMVATAFRQSILKAMAADYI</sequence>
<dbReference type="InterPro" id="IPR036678">
    <property type="entry name" value="MutS_con_dom_sf"/>
</dbReference>
<dbReference type="EMBL" id="JAGPNK010000031">
    <property type="protein sequence ID" value="KAH7303600.1"/>
    <property type="molecule type" value="Genomic_DNA"/>
</dbReference>
<dbReference type="InterPro" id="IPR007696">
    <property type="entry name" value="DNA_mismatch_repair_MutS_core"/>
</dbReference>
<dbReference type="GO" id="GO:0005524">
    <property type="term" value="F:ATP binding"/>
    <property type="evidence" value="ECO:0007669"/>
    <property type="project" value="InterPro"/>
</dbReference>
<evidence type="ECO:0000313" key="5">
    <source>
        <dbReference type="EMBL" id="KAH7303600.1"/>
    </source>
</evidence>
<dbReference type="InterPro" id="IPR045076">
    <property type="entry name" value="MutS"/>
</dbReference>
<dbReference type="Pfam" id="PF05192">
    <property type="entry name" value="MutS_III"/>
    <property type="match status" value="1"/>
</dbReference>
<evidence type="ECO:0000256" key="1">
    <source>
        <dbReference type="ARBA" id="ARBA00004123"/>
    </source>
</evidence>
<dbReference type="GO" id="GO:0006312">
    <property type="term" value="P:mitotic recombination"/>
    <property type="evidence" value="ECO:0007669"/>
    <property type="project" value="TreeGrafter"/>
</dbReference>
<dbReference type="InterPro" id="IPR007860">
    <property type="entry name" value="DNA_mmatch_repair_MutS_con_dom"/>
</dbReference>
<dbReference type="GO" id="GO:0006298">
    <property type="term" value="P:mismatch repair"/>
    <property type="evidence" value="ECO:0007669"/>
    <property type="project" value="InterPro"/>
</dbReference>
<protein>
    <submittedName>
        <fullName evidence="5">DNA mismatch repair protein MutS</fullName>
    </submittedName>
</protein>
<feature type="domain" description="DNA mismatch repair protein MutS connector" evidence="3">
    <location>
        <begin position="39"/>
        <end position="164"/>
    </location>
</feature>
<evidence type="ECO:0000313" key="6">
    <source>
        <dbReference type="Proteomes" id="UP000813444"/>
    </source>
</evidence>
<dbReference type="AlphaFoldDB" id="A0A8K0SG95"/>
<comment type="caution">
    <text evidence="5">The sequence shown here is derived from an EMBL/GenBank/DDBJ whole genome shotgun (WGS) entry which is preliminary data.</text>
</comment>
<keyword evidence="6" id="KW-1185">Reference proteome</keyword>
<dbReference type="OrthoDB" id="295033at2759"/>
<reference evidence="5" key="1">
    <citation type="journal article" date="2021" name="Nat. Commun.">
        <title>Genetic determinants of endophytism in the Arabidopsis root mycobiome.</title>
        <authorList>
            <person name="Mesny F."/>
            <person name="Miyauchi S."/>
            <person name="Thiergart T."/>
            <person name="Pickel B."/>
            <person name="Atanasova L."/>
            <person name="Karlsson M."/>
            <person name="Huettel B."/>
            <person name="Barry K.W."/>
            <person name="Haridas S."/>
            <person name="Chen C."/>
            <person name="Bauer D."/>
            <person name="Andreopoulos W."/>
            <person name="Pangilinan J."/>
            <person name="LaButti K."/>
            <person name="Riley R."/>
            <person name="Lipzen A."/>
            <person name="Clum A."/>
            <person name="Drula E."/>
            <person name="Henrissat B."/>
            <person name="Kohler A."/>
            <person name="Grigoriev I.V."/>
            <person name="Martin F.M."/>
            <person name="Hacquard S."/>
        </authorList>
    </citation>
    <scope>NUCLEOTIDE SEQUENCE</scope>
    <source>
        <strain evidence="5">MPI-CAGE-CH-0235</strain>
    </source>
</reference>
<dbReference type="PANTHER" id="PTHR11361:SF35">
    <property type="entry name" value="DNA MISMATCH REPAIR PROTEIN MSH2"/>
    <property type="match status" value="1"/>
</dbReference>
<evidence type="ECO:0000259" key="3">
    <source>
        <dbReference type="Pfam" id="PF05188"/>
    </source>
</evidence>
<feature type="domain" description="DNA mismatch repair protein MutS core" evidence="4">
    <location>
        <begin position="193"/>
        <end position="315"/>
    </location>
</feature>